<evidence type="ECO:0000313" key="1">
    <source>
        <dbReference type="EMBL" id="CAA0080934.1"/>
    </source>
</evidence>
<dbReference type="EMBL" id="CACSIK010000001">
    <property type="protein sequence ID" value="CAA0085235.1"/>
    <property type="molecule type" value="Genomic_DNA"/>
</dbReference>
<organism evidence="1 4">
    <name type="scientific">Zhongshania aliphaticivorans</name>
    <dbReference type="NCBI Taxonomy" id="1470434"/>
    <lineage>
        <taxon>Bacteria</taxon>
        <taxon>Pseudomonadati</taxon>
        <taxon>Pseudomonadota</taxon>
        <taxon>Gammaproteobacteria</taxon>
        <taxon>Cellvibrionales</taxon>
        <taxon>Spongiibacteraceae</taxon>
        <taxon>Zhongshania</taxon>
    </lineage>
</organism>
<accession>A0A5S9MV63</accession>
<dbReference type="EMBL" id="CACSIM010000001">
    <property type="protein sequence ID" value="CAA0080934.1"/>
    <property type="molecule type" value="Genomic_DNA"/>
</dbReference>
<evidence type="ECO:0000313" key="3">
    <source>
        <dbReference type="Proteomes" id="UP000435877"/>
    </source>
</evidence>
<evidence type="ECO:0000313" key="4">
    <source>
        <dbReference type="Proteomes" id="UP000439591"/>
    </source>
</evidence>
<keyword evidence="3" id="KW-1185">Reference proteome</keyword>
<evidence type="ECO:0000313" key="2">
    <source>
        <dbReference type="EMBL" id="CAA0085235.1"/>
    </source>
</evidence>
<dbReference type="AlphaFoldDB" id="A0A5S9MV63"/>
<reference evidence="3 4" key="1">
    <citation type="submission" date="2019-11" db="EMBL/GenBank/DDBJ databases">
        <authorList>
            <person name="Holert J."/>
        </authorList>
    </citation>
    <scope>NUCLEOTIDE SEQUENCE [LARGE SCALE GENOMIC DNA]</scope>
    <source>
        <strain evidence="1">BC3_2A</strain>
        <strain evidence="2">SB11_1A</strain>
    </source>
</reference>
<proteinExistence type="predicted"/>
<protein>
    <submittedName>
        <fullName evidence="1">Uncharacterized protein</fullName>
    </submittedName>
</protein>
<dbReference type="Proteomes" id="UP000435877">
    <property type="component" value="Unassembled WGS sequence"/>
</dbReference>
<dbReference type="RefSeq" id="WP_159267478.1">
    <property type="nucleotide sequence ID" value="NZ_CACSIK010000001.1"/>
</dbReference>
<sequence length="207" mass="24154">MEQFIKSKLLKADLVEIDRQFEDSGFKDMSSIILVKQAFVAIANLVDFELTVRSIYAEHRDLSAIYAKASKEFEFAKYLRNTFIGRIKPELLEKAIEWKPELRYMLKDTEKPDAMFMYNLWVLETAINTYVNPDGSHKLFDSETDLVYPPDLKRFLIFLTHVVKSGIEYLEALSTVLGNKIEMLDHTQQELEHWLVAGKTDFAYIKK</sequence>
<dbReference type="Proteomes" id="UP000439591">
    <property type="component" value="Unassembled WGS sequence"/>
</dbReference>
<gene>
    <name evidence="2" type="ORF">IHBHHGIJ_00816</name>
    <name evidence="1" type="ORF">KFEGEMFD_00335</name>
</gene>
<name>A0A5S9MV63_9GAMM</name>
<dbReference type="OrthoDB" id="1494634at2"/>